<gene>
    <name evidence="2" type="ORF">PR003_g27623</name>
</gene>
<name>A0A6A4C214_9STRA</name>
<dbReference type="EMBL" id="QXFT01003918">
    <property type="protein sequence ID" value="KAE9281627.1"/>
    <property type="molecule type" value="Genomic_DNA"/>
</dbReference>
<evidence type="ECO:0008006" key="4">
    <source>
        <dbReference type="Google" id="ProtNLM"/>
    </source>
</evidence>
<sequence>MVCPNTSVCMRLCLCVYAVGARDENGGFVRERGKAVFPRAPRPTSLVQWPAATRQPHICDSAAKRPSTKLKFAPPHRTRGYTPHGVHRRVPHGYGQYQLHGLPQHLCLYAPVSVCLCCRCPR</sequence>
<evidence type="ECO:0000313" key="2">
    <source>
        <dbReference type="EMBL" id="KAE9281627.1"/>
    </source>
</evidence>
<keyword evidence="1" id="KW-0732">Signal</keyword>
<proteinExistence type="predicted"/>
<keyword evidence="3" id="KW-1185">Reference proteome</keyword>
<reference evidence="2 3" key="1">
    <citation type="submission" date="2018-08" db="EMBL/GenBank/DDBJ databases">
        <title>Genomic investigation of the strawberry pathogen Phytophthora fragariae indicates pathogenicity is determined by transcriptional variation in three key races.</title>
        <authorList>
            <person name="Adams T.M."/>
            <person name="Armitage A.D."/>
            <person name="Sobczyk M.K."/>
            <person name="Bates H.J."/>
            <person name="Dunwell J.M."/>
            <person name="Nellist C.F."/>
            <person name="Harrison R.J."/>
        </authorList>
    </citation>
    <scope>NUCLEOTIDE SEQUENCE [LARGE SCALE GENOMIC DNA]</scope>
    <source>
        <strain evidence="2 3">SCRP333</strain>
    </source>
</reference>
<feature type="signal peptide" evidence="1">
    <location>
        <begin position="1"/>
        <end position="21"/>
    </location>
</feature>
<evidence type="ECO:0000313" key="3">
    <source>
        <dbReference type="Proteomes" id="UP000434957"/>
    </source>
</evidence>
<dbReference type="AlphaFoldDB" id="A0A6A4C214"/>
<organism evidence="2 3">
    <name type="scientific">Phytophthora rubi</name>
    <dbReference type="NCBI Taxonomy" id="129364"/>
    <lineage>
        <taxon>Eukaryota</taxon>
        <taxon>Sar</taxon>
        <taxon>Stramenopiles</taxon>
        <taxon>Oomycota</taxon>
        <taxon>Peronosporomycetes</taxon>
        <taxon>Peronosporales</taxon>
        <taxon>Peronosporaceae</taxon>
        <taxon>Phytophthora</taxon>
    </lineage>
</organism>
<dbReference type="Proteomes" id="UP000434957">
    <property type="component" value="Unassembled WGS sequence"/>
</dbReference>
<accession>A0A6A4C214</accession>
<protein>
    <recommendedName>
        <fullName evidence="4">Secreted protein</fullName>
    </recommendedName>
</protein>
<feature type="chain" id="PRO_5025662916" description="Secreted protein" evidence="1">
    <location>
        <begin position="22"/>
        <end position="122"/>
    </location>
</feature>
<comment type="caution">
    <text evidence="2">The sequence shown here is derived from an EMBL/GenBank/DDBJ whole genome shotgun (WGS) entry which is preliminary data.</text>
</comment>
<evidence type="ECO:0000256" key="1">
    <source>
        <dbReference type="SAM" id="SignalP"/>
    </source>
</evidence>